<protein>
    <submittedName>
        <fullName evidence="1">Uncharacterized protein</fullName>
    </submittedName>
</protein>
<evidence type="ECO:0000313" key="1">
    <source>
        <dbReference type="EMBL" id="GMH11529.1"/>
    </source>
</evidence>
<dbReference type="AlphaFoldDB" id="A0AAD3SIS6"/>
<organism evidence="1 2">
    <name type="scientific">Nepenthes gracilis</name>
    <name type="common">Slender pitcher plant</name>
    <dbReference type="NCBI Taxonomy" id="150966"/>
    <lineage>
        <taxon>Eukaryota</taxon>
        <taxon>Viridiplantae</taxon>
        <taxon>Streptophyta</taxon>
        <taxon>Embryophyta</taxon>
        <taxon>Tracheophyta</taxon>
        <taxon>Spermatophyta</taxon>
        <taxon>Magnoliopsida</taxon>
        <taxon>eudicotyledons</taxon>
        <taxon>Gunneridae</taxon>
        <taxon>Pentapetalae</taxon>
        <taxon>Caryophyllales</taxon>
        <taxon>Nepenthaceae</taxon>
        <taxon>Nepenthes</taxon>
    </lineage>
</organism>
<sequence length="147" mass="16718">MLTTRLRMQQNWMIFQMKLMPSKSVVHDHDLLNQKLRLEEGTLKREEVISPGWAQRSLGLASGGQTWSTIQILGQRVKANVESIESPTQIANGNELAERWIKRDSMSHAPLHDQVHKSSILNQMQMSVCPVFGHVQCPTLIHLDIEA</sequence>
<name>A0AAD3SIS6_NEPGR</name>
<comment type="caution">
    <text evidence="1">The sequence shown here is derived from an EMBL/GenBank/DDBJ whole genome shotgun (WGS) entry which is preliminary data.</text>
</comment>
<accession>A0AAD3SIS6</accession>
<keyword evidence="2" id="KW-1185">Reference proteome</keyword>
<evidence type="ECO:0000313" key="2">
    <source>
        <dbReference type="Proteomes" id="UP001279734"/>
    </source>
</evidence>
<dbReference type="Proteomes" id="UP001279734">
    <property type="component" value="Unassembled WGS sequence"/>
</dbReference>
<dbReference type="EMBL" id="BSYO01000011">
    <property type="protein sequence ID" value="GMH11529.1"/>
    <property type="molecule type" value="Genomic_DNA"/>
</dbReference>
<reference evidence="1" key="1">
    <citation type="submission" date="2023-05" db="EMBL/GenBank/DDBJ databases">
        <title>Nepenthes gracilis genome sequencing.</title>
        <authorList>
            <person name="Fukushima K."/>
        </authorList>
    </citation>
    <scope>NUCLEOTIDE SEQUENCE</scope>
    <source>
        <strain evidence="1">SING2019-196</strain>
    </source>
</reference>
<gene>
    <name evidence="1" type="ORF">Nepgr_013370</name>
</gene>
<proteinExistence type="predicted"/>